<evidence type="ECO:0000256" key="1">
    <source>
        <dbReference type="SAM" id="Phobius"/>
    </source>
</evidence>
<feature type="transmembrane region" description="Helical" evidence="1">
    <location>
        <begin position="48"/>
        <end position="66"/>
    </location>
</feature>
<evidence type="ECO:0000313" key="3">
    <source>
        <dbReference type="Proteomes" id="UP000288127"/>
    </source>
</evidence>
<name>A0A432YGP4_9GAMM</name>
<dbReference type="AlphaFoldDB" id="A0A432YGP4"/>
<evidence type="ECO:0000313" key="2">
    <source>
        <dbReference type="EMBL" id="RUO60122.1"/>
    </source>
</evidence>
<organism evidence="2 3">
    <name type="scientific">Pseudidiomarina marina</name>
    <dbReference type="NCBI Taxonomy" id="502366"/>
    <lineage>
        <taxon>Bacteria</taxon>
        <taxon>Pseudomonadati</taxon>
        <taxon>Pseudomonadota</taxon>
        <taxon>Gammaproteobacteria</taxon>
        <taxon>Alteromonadales</taxon>
        <taxon>Idiomarinaceae</taxon>
        <taxon>Pseudidiomarina</taxon>
    </lineage>
</organism>
<protein>
    <submittedName>
        <fullName evidence="2">Uncharacterized protein</fullName>
    </submittedName>
</protein>
<dbReference type="EMBL" id="PIPZ01000002">
    <property type="protein sequence ID" value="RUO60122.1"/>
    <property type="molecule type" value="Genomic_DNA"/>
</dbReference>
<keyword evidence="1" id="KW-0472">Membrane</keyword>
<proteinExistence type="predicted"/>
<reference evidence="3" key="1">
    <citation type="journal article" date="2018" name="Front. Microbiol.">
        <title>Genome-Based Analysis Reveals the Taxonomy and Diversity of the Family Idiomarinaceae.</title>
        <authorList>
            <person name="Liu Y."/>
            <person name="Lai Q."/>
            <person name="Shao Z."/>
        </authorList>
    </citation>
    <scope>NUCLEOTIDE SEQUENCE [LARGE SCALE GENOMIC DNA]</scope>
    <source>
        <strain evidence="3">PIM1</strain>
    </source>
</reference>
<feature type="transmembrane region" description="Helical" evidence="1">
    <location>
        <begin position="7"/>
        <end position="36"/>
    </location>
</feature>
<keyword evidence="1" id="KW-1133">Transmembrane helix</keyword>
<dbReference type="OrthoDB" id="6238700at2"/>
<keyword evidence="3" id="KW-1185">Reference proteome</keyword>
<keyword evidence="1" id="KW-0812">Transmembrane</keyword>
<accession>A0A432YGP4</accession>
<gene>
    <name evidence="2" type="ORF">CWI76_08370</name>
</gene>
<dbReference type="Proteomes" id="UP000288127">
    <property type="component" value="Unassembled WGS sequence"/>
</dbReference>
<sequence length="82" mass="9014">MLKKLLNVVLATGVVAVAFAIFCLPSIGLTYLGAWLISFVVDINFDSWITHTVILVLSAVWSLITLNTDTGDDMLKTLTMKR</sequence>
<dbReference type="RefSeq" id="WP_126759870.1">
    <property type="nucleotide sequence ID" value="NZ_CP085233.1"/>
</dbReference>
<comment type="caution">
    <text evidence="2">The sequence shown here is derived from an EMBL/GenBank/DDBJ whole genome shotgun (WGS) entry which is preliminary data.</text>
</comment>